<keyword evidence="5 10" id="KW-0472">Membrane</keyword>
<comment type="subcellular location">
    <subcellularLocation>
        <location evidence="1 10">Cell membrane</location>
        <topology evidence="1 10">Multi-pass membrane protein</topology>
    </subcellularLocation>
</comment>
<proteinExistence type="inferred from homology"/>
<evidence type="ECO:0000256" key="5">
    <source>
        <dbReference type="ARBA" id="ARBA00023136"/>
    </source>
</evidence>
<reference evidence="12" key="1">
    <citation type="journal article" date="2019" name="Int. J. Syst. Evol. Microbiol.">
        <title>The Global Catalogue of Microorganisms (GCM) 10K type strain sequencing project: providing services to taxonomists for standard genome sequencing and annotation.</title>
        <authorList>
            <consortium name="The Broad Institute Genomics Platform"/>
            <consortium name="The Broad Institute Genome Sequencing Center for Infectious Disease"/>
            <person name="Wu L."/>
            <person name="Ma J."/>
        </authorList>
    </citation>
    <scope>NUCLEOTIDE SEQUENCE [LARGE SCALE GENOMIC DNA]</scope>
    <source>
        <strain evidence="12">JCM 14326</strain>
    </source>
</reference>
<comment type="function">
    <text evidence="9 10">Fluoride-specific ion channel. Important for reducing fluoride concentration in the cell, thus reducing its toxicity.</text>
</comment>
<evidence type="ECO:0000256" key="6">
    <source>
        <dbReference type="ARBA" id="ARBA00023303"/>
    </source>
</evidence>
<dbReference type="HAMAP" id="MF_00454">
    <property type="entry name" value="FluC"/>
    <property type="match status" value="1"/>
</dbReference>
<evidence type="ECO:0000256" key="8">
    <source>
        <dbReference type="ARBA" id="ARBA00035585"/>
    </source>
</evidence>
<evidence type="ECO:0000256" key="4">
    <source>
        <dbReference type="ARBA" id="ARBA00022989"/>
    </source>
</evidence>
<evidence type="ECO:0000313" key="12">
    <source>
        <dbReference type="Proteomes" id="UP001501094"/>
    </source>
</evidence>
<dbReference type="RefSeq" id="WP_344102941.1">
    <property type="nucleotide sequence ID" value="NZ_BAAANL010000004.1"/>
</dbReference>
<comment type="similarity">
    <text evidence="7 10">Belongs to the fluoride channel Fluc/FEX (TC 1.A.43) family.</text>
</comment>
<feature type="transmembrane region" description="Helical" evidence="10">
    <location>
        <begin position="68"/>
        <end position="87"/>
    </location>
</feature>
<dbReference type="PANTHER" id="PTHR28259:SF1">
    <property type="entry name" value="FLUORIDE EXPORT PROTEIN 1-RELATED"/>
    <property type="match status" value="1"/>
</dbReference>
<dbReference type="NCBIfam" id="TIGR00494">
    <property type="entry name" value="crcB"/>
    <property type="match status" value="1"/>
</dbReference>
<evidence type="ECO:0000256" key="10">
    <source>
        <dbReference type="HAMAP-Rule" id="MF_00454"/>
    </source>
</evidence>
<dbReference type="EMBL" id="BAAANL010000004">
    <property type="protein sequence ID" value="GAA1864696.1"/>
    <property type="molecule type" value="Genomic_DNA"/>
</dbReference>
<keyword evidence="10" id="KW-0479">Metal-binding</keyword>
<evidence type="ECO:0000256" key="3">
    <source>
        <dbReference type="ARBA" id="ARBA00022692"/>
    </source>
</evidence>
<dbReference type="Pfam" id="PF02537">
    <property type="entry name" value="CRCB"/>
    <property type="match status" value="1"/>
</dbReference>
<feature type="binding site" evidence="10">
    <location>
        <position position="78"/>
    </location>
    <ligand>
        <name>Na(+)</name>
        <dbReference type="ChEBI" id="CHEBI:29101"/>
        <note>structural</note>
    </ligand>
</feature>
<comment type="activity regulation">
    <text evidence="10">Na(+) is not transported, but it plays an essential structural role and its presence is essential for fluoride channel function.</text>
</comment>
<feature type="binding site" evidence="10">
    <location>
        <position position="81"/>
    </location>
    <ligand>
        <name>Na(+)</name>
        <dbReference type="ChEBI" id="CHEBI:29101"/>
        <note>structural</note>
    </ligand>
</feature>
<evidence type="ECO:0000256" key="1">
    <source>
        <dbReference type="ARBA" id="ARBA00004651"/>
    </source>
</evidence>
<protein>
    <recommendedName>
        <fullName evidence="10">Fluoride-specific ion channel FluC</fullName>
    </recommendedName>
</protein>
<gene>
    <name evidence="10" type="primary">fluC</name>
    <name evidence="10" type="synonym">crcB</name>
    <name evidence="11" type="ORF">GCM10009751_23530</name>
</gene>
<keyword evidence="10" id="KW-0813">Transport</keyword>
<keyword evidence="10" id="KW-0915">Sodium</keyword>
<keyword evidence="12" id="KW-1185">Reference proteome</keyword>
<evidence type="ECO:0000256" key="2">
    <source>
        <dbReference type="ARBA" id="ARBA00022475"/>
    </source>
</evidence>
<evidence type="ECO:0000313" key="11">
    <source>
        <dbReference type="EMBL" id="GAA1864696.1"/>
    </source>
</evidence>
<dbReference type="Proteomes" id="UP001501094">
    <property type="component" value="Unassembled WGS sequence"/>
</dbReference>
<keyword evidence="6 10" id="KW-0407">Ion channel</keyword>
<feature type="transmembrane region" description="Helical" evidence="10">
    <location>
        <begin position="33"/>
        <end position="56"/>
    </location>
</feature>
<keyword evidence="2 10" id="KW-1003">Cell membrane</keyword>
<dbReference type="PANTHER" id="PTHR28259">
    <property type="entry name" value="FLUORIDE EXPORT PROTEIN 1-RELATED"/>
    <property type="match status" value="1"/>
</dbReference>
<accession>A0ABP4ZN14</accession>
<feature type="transmembrane region" description="Helical" evidence="10">
    <location>
        <begin position="107"/>
        <end position="127"/>
    </location>
</feature>
<keyword evidence="4 10" id="KW-1133">Transmembrane helix</keyword>
<organism evidence="11 12">
    <name type="scientific">Myceligenerans crystallogenes</name>
    <dbReference type="NCBI Taxonomy" id="316335"/>
    <lineage>
        <taxon>Bacteria</taxon>
        <taxon>Bacillati</taxon>
        <taxon>Actinomycetota</taxon>
        <taxon>Actinomycetes</taxon>
        <taxon>Micrococcales</taxon>
        <taxon>Promicromonosporaceae</taxon>
        <taxon>Myceligenerans</taxon>
    </lineage>
</organism>
<evidence type="ECO:0000256" key="7">
    <source>
        <dbReference type="ARBA" id="ARBA00035120"/>
    </source>
</evidence>
<keyword evidence="10" id="KW-0406">Ion transport</keyword>
<keyword evidence="3 10" id="KW-0812">Transmembrane</keyword>
<sequence length="128" mass="12875">MTGFLLVAAGGAIGAAARFVLDGVIRTRHHGAFPWGTFTVNVLGSLLIGVIAGVVLSGGGPSPAVEPWRLALATGLCGGFTTFSTAMVETVRLARSNRLRTALTSTLATLATTLLAVTAGLALAALLT</sequence>
<dbReference type="InterPro" id="IPR003691">
    <property type="entry name" value="FluC"/>
</dbReference>
<name>A0ABP4ZN14_9MICO</name>
<comment type="catalytic activity">
    <reaction evidence="8">
        <text>fluoride(in) = fluoride(out)</text>
        <dbReference type="Rhea" id="RHEA:76159"/>
        <dbReference type="ChEBI" id="CHEBI:17051"/>
    </reaction>
    <physiologicalReaction direction="left-to-right" evidence="8">
        <dbReference type="Rhea" id="RHEA:76160"/>
    </physiologicalReaction>
</comment>
<comment type="caution">
    <text evidence="11">The sequence shown here is derived from an EMBL/GenBank/DDBJ whole genome shotgun (WGS) entry which is preliminary data.</text>
</comment>
<evidence type="ECO:0000256" key="9">
    <source>
        <dbReference type="ARBA" id="ARBA00049940"/>
    </source>
</evidence>